<protein>
    <recommendedName>
        <fullName evidence="9">CASP-like protein</fullName>
    </recommendedName>
</protein>
<evidence type="ECO:0000256" key="2">
    <source>
        <dbReference type="ARBA" id="ARBA00007651"/>
    </source>
</evidence>
<evidence type="ECO:0000256" key="1">
    <source>
        <dbReference type="ARBA" id="ARBA00004651"/>
    </source>
</evidence>
<comment type="similarity">
    <text evidence="2 9">Belongs to the Casparian strip membrane proteins (CASP) family.</text>
</comment>
<feature type="transmembrane region" description="Helical" evidence="9">
    <location>
        <begin position="132"/>
        <end position="154"/>
    </location>
</feature>
<sequence length="203" mass="21832">METDKSVKETAINMPEIKSDDKAKAPLLNSSKAIAVTVEQPNRGSKKGIASGDFVLRLFAMGAALGAAVTMGNNQQILPFFTQFFEFLAQYNDITTFVYFVTANAAVAGYLFLSLPFSVFCINRPLATTPRLVLVMMGITITAASASASMVYLAHNGNQNIMWLPFCQQFGNFCQTASGAVVGSLIAGTFLIFIIILSAFALK</sequence>
<dbReference type="InterPro" id="IPR006459">
    <property type="entry name" value="CASP/CASPL"/>
</dbReference>
<feature type="transmembrane region" description="Helical" evidence="9">
    <location>
        <begin position="97"/>
        <end position="120"/>
    </location>
</feature>
<dbReference type="InterPro" id="IPR044173">
    <property type="entry name" value="CASPL"/>
</dbReference>
<keyword evidence="7" id="KW-0961">Cell wall biogenesis/degradation</keyword>
<dbReference type="Pfam" id="PF04535">
    <property type="entry name" value="CASP_dom"/>
    <property type="match status" value="1"/>
</dbReference>
<evidence type="ECO:0000313" key="12">
    <source>
        <dbReference type="Proteomes" id="UP000325315"/>
    </source>
</evidence>
<dbReference type="PANTHER" id="PTHR36488">
    <property type="entry name" value="CASP-LIKE PROTEIN 1U1"/>
    <property type="match status" value="1"/>
</dbReference>
<dbReference type="NCBIfam" id="TIGR01569">
    <property type="entry name" value="A_tha_TIGR01569"/>
    <property type="match status" value="1"/>
</dbReference>
<evidence type="ECO:0000256" key="5">
    <source>
        <dbReference type="ARBA" id="ARBA00022989"/>
    </source>
</evidence>
<evidence type="ECO:0000256" key="3">
    <source>
        <dbReference type="ARBA" id="ARBA00022475"/>
    </source>
</evidence>
<reference evidence="12" key="1">
    <citation type="journal article" date="2019" name="Plant Biotechnol. J.">
        <title>Genome sequencing of the Australian wild diploid species Gossypium australe highlights disease resistance and delayed gland morphogenesis.</title>
        <authorList>
            <person name="Cai Y."/>
            <person name="Cai X."/>
            <person name="Wang Q."/>
            <person name="Wang P."/>
            <person name="Zhang Y."/>
            <person name="Cai C."/>
            <person name="Xu Y."/>
            <person name="Wang K."/>
            <person name="Zhou Z."/>
            <person name="Wang C."/>
            <person name="Geng S."/>
            <person name="Li B."/>
            <person name="Dong Q."/>
            <person name="Hou Y."/>
            <person name="Wang H."/>
            <person name="Ai P."/>
            <person name="Liu Z."/>
            <person name="Yi F."/>
            <person name="Sun M."/>
            <person name="An G."/>
            <person name="Cheng J."/>
            <person name="Zhang Y."/>
            <person name="Shi Q."/>
            <person name="Xie Y."/>
            <person name="Shi X."/>
            <person name="Chang Y."/>
            <person name="Huang F."/>
            <person name="Chen Y."/>
            <person name="Hong S."/>
            <person name="Mi L."/>
            <person name="Sun Q."/>
            <person name="Zhang L."/>
            <person name="Zhou B."/>
            <person name="Peng R."/>
            <person name="Zhang X."/>
            <person name="Liu F."/>
        </authorList>
    </citation>
    <scope>NUCLEOTIDE SEQUENCE [LARGE SCALE GENOMIC DNA]</scope>
    <source>
        <strain evidence="12">cv. PA1801</strain>
    </source>
</reference>
<feature type="transmembrane region" description="Helical" evidence="9">
    <location>
        <begin position="180"/>
        <end position="202"/>
    </location>
</feature>
<feature type="domain" description="Casparian strip membrane protein" evidence="10">
    <location>
        <begin position="48"/>
        <end position="187"/>
    </location>
</feature>
<dbReference type="AlphaFoldDB" id="A0A5B6VQN8"/>
<dbReference type="PANTHER" id="PTHR36488:SF11">
    <property type="entry name" value="CASP-LIKE PROTEIN"/>
    <property type="match status" value="1"/>
</dbReference>
<feature type="transmembrane region" description="Helical" evidence="9">
    <location>
        <begin position="54"/>
        <end position="77"/>
    </location>
</feature>
<name>A0A5B6VQN8_9ROSI</name>
<keyword evidence="6 9" id="KW-0472">Membrane</keyword>
<evidence type="ECO:0000256" key="4">
    <source>
        <dbReference type="ARBA" id="ARBA00022692"/>
    </source>
</evidence>
<dbReference type="OrthoDB" id="753675at2759"/>
<dbReference type="GO" id="GO:0005886">
    <property type="term" value="C:plasma membrane"/>
    <property type="evidence" value="ECO:0007669"/>
    <property type="project" value="UniProtKB-SubCell"/>
</dbReference>
<proteinExistence type="inferred from homology"/>
<keyword evidence="12" id="KW-1185">Reference proteome</keyword>
<accession>A0A5B6VQN8</accession>
<dbReference type="EMBL" id="SMMG02000006">
    <property type="protein sequence ID" value="KAA3471699.1"/>
    <property type="molecule type" value="Genomic_DNA"/>
</dbReference>
<keyword evidence="5 9" id="KW-1133">Transmembrane helix</keyword>
<organism evidence="11 12">
    <name type="scientific">Gossypium australe</name>
    <dbReference type="NCBI Taxonomy" id="47621"/>
    <lineage>
        <taxon>Eukaryota</taxon>
        <taxon>Viridiplantae</taxon>
        <taxon>Streptophyta</taxon>
        <taxon>Embryophyta</taxon>
        <taxon>Tracheophyta</taxon>
        <taxon>Spermatophyta</taxon>
        <taxon>Magnoliopsida</taxon>
        <taxon>eudicotyledons</taxon>
        <taxon>Gunneridae</taxon>
        <taxon>Pentapetalae</taxon>
        <taxon>rosids</taxon>
        <taxon>malvids</taxon>
        <taxon>Malvales</taxon>
        <taxon>Malvaceae</taxon>
        <taxon>Malvoideae</taxon>
        <taxon>Gossypium</taxon>
    </lineage>
</organism>
<evidence type="ECO:0000259" key="10">
    <source>
        <dbReference type="Pfam" id="PF04535"/>
    </source>
</evidence>
<evidence type="ECO:0000313" key="11">
    <source>
        <dbReference type="EMBL" id="KAA3471699.1"/>
    </source>
</evidence>
<dbReference type="InterPro" id="IPR006702">
    <property type="entry name" value="CASP_dom"/>
</dbReference>
<evidence type="ECO:0000256" key="9">
    <source>
        <dbReference type="RuleBase" id="RU361233"/>
    </source>
</evidence>
<comment type="caution">
    <text evidence="11">The sequence shown here is derived from an EMBL/GenBank/DDBJ whole genome shotgun (WGS) entry which is preliminary data.</text>
</comment>
<comment type="subcellular location">
    <subcellularLocation>
        <location evidence="1 9">Cell membrane</location>
        <topology evidence="1 9">Multi-pass membrane protein</topology>
    </subcellularLocation>
</comment>
<evidence type="ECO:0000256" key="8">
    <source>
        <dbReference type="ARBA" id="ARBA00025302"/>
    </source>
</evidence>
<keyword evidence="3 9" id="KW-1003">Cell membrane</keyword>
<dbReference type="Proteomes" id="UP000325315">
    <property type="component" value="Unassembled WGS sequence"/>
</dbReference>
<comment type="subunit">
    <text evidence="9">Homodimer and heterodimers.</text>
</comment>
<comment type="function">
    <text evidence="8">Regulates membrane-cell wall junctions and localized cell wall deposition. Required for establishment of the Casparian strip membrane domain (CSD) and the subsequent formation of Casparian strips, a cell wall modification of the root endodermis that determines an apoplastic barrier between the intraorganismal apoplasm and the extraorganismal apoplasm and prevents lateral diffusion.</text>
</comment>
<gene>
    <name evidence="11" type="ORF">EPI10_017293</name>
</gene>
<dbReference type="GO" id="GO:0071555">
    <property type="term" value="P:cell wall organization"/>
    <property type="evidence" value="ECO:0007669"/>
    <property type="project" value="UniProtKB-KW"/>
</dbReference>
<keyword evidence="4 9" id="KW-0812">Transmembrane</keyword>
<evidence type="ECO:0000256" key="6">
    <source>
        <dbReference type="ARBA" id="ARBA00023136"/>
    </source>
</evidence>
<evidence type="ECO:0000256" key="7">
    <source>
        <dbReference type="ARBA" id="ARBA00023316"/>
    </source>
</evidence>